<evidence type="ECO:0000259" key="3">
    <source>
        <dbReference type="PROSITE" id="PS50158"/>
    </source>
</evidence>
<name>A0A388KMB2_CHABU</name>
<dbReference type="AlphaFoldDB" id="A0A388KMB2"/>
<sequence>MEGRKCYKCGETGHFIRECAKYWMAKARGVPFVSASFGAPGGRTGRSVAPVAPMDEVASRSRSADSNTSRHETEDTNALIRDCFAEMAREKKARREREELEEKNRKEEEARAAKERRRLQREEERQQREAVRDARLLRIIKAELRKEPSGSSCGQASHGKQTAKLNEYGETVEEEKERLRRFIAKHEEEEAEAEDEELRLLRLWASKLEIK</sequence>
<keyword evidence="1" id="KW-0862">Zinc</keyword>
<feature type="compositionally biased region" description="Basic and acidic residues" evidence="2">
    <location>
        <begin position="57"/>
        <end position="74"/>
    </location>
</feature>
<feature type="compositionally biased region" description="Polar residues" evidence="2">
    <location>
        <begin position="149"/>
        <end position="164"/>
    </location>
</feature>
<dbReference type="InterPro" id="IPR036875">
    <property type="entry name" value="Znf_CCHC_sf"/>
</dbReference>
<comment type="caution">
    <text evidence="4">The sequence shown here is derived from an EMBL/GenBank/DDBJ whole genome shotgun (WGS) entry which is preliminary data.</text>
</comment>
<dbReference type="Proteomes" id="UP000265515">
    <property type="component" value="Unassembled WGS sequence"/>
</dbReference>
<feature type="compositionally biased region" description="Basic and acidic residues" evidence="2">
    <location>
        <begin position="83"/>
        <end position="113"/>
    </location>
</feature>
<evidence type="ECO:0000313" key="5">
    <source>
        <dbReference type="Proteomes" id="UP000265515"/>
    </source>
</evidence>
<keyword evidence="1" id="KW-0863">Zinc-finger</keyword>
<feature type="region of interest" description="Disordered" evidence="2">
    <location>
        <begin position="146"/>
        <end position="175"/>
    </location>
</feature>
<feature type="compositionally biased region" description="Basic and acidic residues" evidence="2">
    <location>
        <begin position="120"/>
        <end position="130"/>
    </location>
</feature>
<organism evidence="4 5">
    <name type="scientific">Chara braunii</name>
    <name type="common">Braun's stonewort</name>
    <dbReference type="NCBI Taxonomy" id="69332"/>
    <lineage>
        <taxon>Eukaryota</taxon>
        <taxon>Viridiplantae</taxon>
        <taxon>Streptophyta</taxon>
        <taxon>Charophyceae</taxon>
        <taxon>Charales</taxon>
        <taxon>Characeae</taxon>
        <taxon>Chara</taxon>
    </lineage>
</organism>
<evidence type="ECO:0000256" key="2">
    <source>
        <dbReference type="SAM" id="MobiDB-lite"/>
    </source>
</evidence>
<evidence type="ECO:0000256" key="1">
    <source>
        <dbReference type="PROSITE-ProRule" id="PRU00047"/>
    </source>
</evidence>
<dbReference type="GO" id="GO:0008270">
    <property type="term" value="F:zinc ion binding"/>
    <property type="evidence" value="ECO:0007669"/>
    <property type="project" value="UniProtKB-KW"/>
</dbReference>
<evidence type="ECO:0000313" key="4">
    <source>
        <dbReference type="EMBL" id="GBG71190.1"/>
    </source>
</evidence>
<dbReference type="Gene3D" id="4.10.60.10">
    <property type="entry name" value="Zinc finger, CCHC-type"/>
    <property type="match status" value="1"/>
</dbReference>
<dbReference type="Gramene" id="GBG71190">
    <property type="protein sequence ID" value="GBG71190"/>
    <property type="gene ID" value="CBR_g8493"/>
</dbReference>
<dbReference type="PROSITE" id="PS50158">
    <property type="entry name" value="ZF_CCHC"/>
    <property type="match status" value="1"/>
</dbReference>
<dbReference type="EMBL" id="BFEA01000142">
    <property type="protein sequence ID" value="GBG71190.1"/>
    <property type="molecule type" value="Genomic_DNA"/>
</dbReference>
<dbReference type="OrthoDB" id="3863715at2759"/>
<dbReference type="GO" id="GO:0003676">
    <property type="term" value="F:nucleic acid binding"/>
    <property type="evidence" value="ECO:0007669"/>
    <property type="project" value="InterPro"/>
</dbReference>
<dbReference type="Pfam" id="PF00098">
    <property type="entry name" value="zf-CCHC"/>
    <property type="match status" value="1"/>
</dbReference>
<dbReference type="InterPro" id="IPR001878">
    <property type="entry name" value="Znf_CCHC"/>
</dbReference>
<feature type="region of interest" description="Disordered" evidence="2">
    <location>
        <begin position="38"/>
        <end position="130"/>
    </location>
</feature>
<keyword evidence="5" id="KW-1185">Reference proteome</keyword>
<keyword evidence="1" id="KW-0479">Metal-binding</keyword>
<reference evidence="4 5" key="1">
    <citation type="journal article" date="2018" name="Cell">
        <title>The Chara Genome: Secondary Complexity and Implications for Plant Terrestrialization.</title>
        <authorList>
            <person name="Nishiyama T."/>
            <person name="Sakayama H."/>
            <person name="Vries J.D."/>
            <person name="Buschmann H."/>
            <person name="Saint-Marcoux D."/>
            <person name="Ullrich K.K."/>
            <person name="Haas F.B."/>
            <person name="Vanderstraeten L."/>
            <person name="Becker D."/>
            <person name="Lang D."/>
            <person name="Vosolsobe S."/>
            <person name="Rombauts S."/>
            <person name="Wilhelmsson P.K.I."/>
            <person name="Janitza P."/>
            <person name="Kern R."/>
            <person name="Heyl A."/>
            <person name="Rumpler F."/>
            <person name="Villalobos L.I.A.C."/>
            <person name="Clay J.M."/>
            <person name="Skokan R."/>
            <person name="Toyoda A."/>
            <person name="Suzuki Y."/>
            <person name="Kagoshima H."/>
            <person name="Schijlen E."/>
            <person name="Tajeshwar N."/>
            <person name="Catarino B."/>
            <person name="Hetherington A.J."/>
            <person name="Saltykova A."/>
            <person name="Bonnot C."/>
            <person name="Breuninger H."/>
            <person name="Symeonidi A."/>
            <person name="Radhakrishnan G.V."/>
            <person name="Van Nieuwerburgh F."/>
            <person name="Deforce D."/>
            <person name="Chang C."/>
            <person name="Karol K.G."/>
            <person name="Hedrich R."/>
            <person name="Ulvskov P."/>
            <person name="Glockner G."/>
            <person name="Delwiche C.F."/>
            <person name="Petrasek J."/>
            <person name="Van de Peer Y."/>
            <person name="Friml J."/>
            <person name="Beilby M."/>
            <person name="Dolan L."/>
            <person name="Kohara Y."/>
            <person name="Sugano S."/>
            <person name="Fujiyama A."/>
            <person name="Delaux P.-M."/>
            <person name="Quint M."/>
            <person name="TheiBen G."/>
            <person name="Hagemann M."/>
            <person name="Harholt J."/>
            <person name="Dunand C."/>
            <person name="Zachgo S."/>
            <person name="Langdale J."/>
            <person name="Maumus F."/>
            <person name="Straeten D.V.D."/>
            <person name="Gould S.B."/>
            <person name="Rensing S.A."/>
        </authorList>
    </citation>
    <scope>NUCLEOTIDE SEQUENCE [LARGE SCALE GENOMIC DNA]</scope>
    <source>
        <strain evidence="4 5">S276</strain>
    </source>
</reference>
<accession>A0A388KMB2</accession>
<dbReference type="SMART" id="SM00343">
    <property type="entry name" value="ZnF_C2HC"/>
    <property type="match status" value="1"/>
</dbReference>
<dbReference type="SUPFAM" id="SSF57756">
    <property type="entry name" value="Retrovirus zinc finger-like domains"/>
    <property type="match status" value="1"/>
</dbReference>
<protein>
    <recommendedName>
        <fullName evidence="3">CCHC-type domain-containing protein</fullName>
    </recommendedName>
</protein>
<feature type="domain" description="CCHC-type" evidence="3">
    <location>
        <begin position="4"/>
        <end position="19"/>
    </location>
</feature>
<gene>
    <name evidence="4" type="ORF">CBR_g8493</name>
</gene>
<proteinExistence type="predicted"/>